<dbReference type="Proteomes" id="UP000253490">
    <property type="component" value="Unassembled WGS sequence"/>
</dbReference>
<feature type="transmembrane region" description="Helical" evidence="7">
    <location>
        <begin position="253"/>
        <end position="272"/>
    </location>
</feature>
<evidence type="ECO:0000256" key="6">
    <source>
        <dbReference type="ARBA" id="ARBA00023136"/>
    </source>
</evidence>
<evidence type="ECO:0000313" key="10">
    <source>
        <dbReference type="Proteomes" id="UP000253490"/>
    </source>
</evidence>
<proteinExistence type="inferred from homology"/>
<keyword evidence="4 7" id="KW-0812">Transmembrane</keyword>
<evidence type="ECO:0000259" key="8">
    <source>
        <dbReference type="Pfam" id="PF00892"/>
    </source>
</evidence>
<evidence type="ECO:0000256" key="3">
    <source>
        <dbReference type="ARBA" id="ARBA00022475"/>
    </source>
</evidence>
<keyword evidence="6 7" id="KW-0472">Membrane</keyword>
<feature type="domain" description="EamA" evidence="8">
    <location>
        <begin position="162"/>
        <end position="295"/>
    </location>
</feature>
<dbReference type="SUPFAM" id="SSF103481">
    <property type="entry name" value="Multidrug resistance efflux transporter EmrE"/>
    <property type="match status" value="2"/>
</dbReference>
<dbReference type="EMBL" id="QNRX01000010">
    <property type="protein sequence ID" value="RBP63297.1"/>
    <property type="molecule type" value="Genomic_DNA"/>
</dbReference>
<comment type="caution">
    <text evidence="9">The sequence shown here is derived from an EMBL/GenBank/DDBJ whole genome shotgun (WGS) entry which is preliminary data.</text>
</comment>
<dbReference type="PANTHER" id="PTHR32322">
    <property type="entry name" value="INNER MEMBRANE TRANSPORTER"/>
    <property type="match status" value="1"/>
</dbReference>
<keyword evidence="5 7" id="KW-1133">Transmembrane helix</keyword>
<evidence type="ECO:0000256" key="7">
    <source>
        <dbReference type="SAM" id="Phobius"/>
    </source>
</evidence>
<feature type="transmembrane region" description="Helical" evidence="7">
    <location>
        <begin position="278"/>
        <end position="296"/>
    </location>
</feature>
<evidence type="ECO:0000256" key="5">
    <source>
        <dbReference type="ARBA" id="ARBA00022989"/>
    </source>
</evidence>
<accession>A0A366I6U0</accession>
<dbReference type="PANTHER" id="PTHR32322:SF18">
    <property type="entry name" value="S-ADENOSYLMETHIONINE_S-ADENOSYLHOMOCYSTEINE TRANSPORTER"/>
    <property type="match status" value="1"/>
</dbReference>
<dbReference type="InterPro" id="IPR000620">
    <property type="entry name" value="EamA_dom"/>
</dbReference>
<feature type="transmembrane region" description="Helical" evidence="7">
    <location>
        <begin position="80"/>
        <end position="98"/>
    </location>
</feature>
<reference evidence="9 10" key="1">
    <citation type="submission" date="2018-06" db="EMBL/GenBank/DDBJ databases">
        <title>Genomic Encyclopedia of Type Strains, Phase IV (KMG-IV): sequencing the most valuable type-strain genomes for metagenomic binning, comparative biology and taxonomic classification.</title>
        <authorList>
            <person name="Goeker M."/>
        </authorList>
    </citation>
    <scope>NUCLEOTIDE SEQUENCE [LARGE SCALE GENOMIC DNA]</scope>
    <source>
        <strain evidence="9 10">DSM 22112</strain>
    </source>
</reference>
<evidence type="ECO:0000256" key="4">
    <source>
        <dbReference type="ARBA" id="ARBA00022692"/>
    </source>
</evidence>
<dbReference type="InterPro" id="IPR037185">
    <property type="entry name" value="EmrE-like"/>
</dbReference>
<feature type="transmembrane region" description="Helical" evidence="7">
    <location>
        <begin position="158"/>
        <end position="179"/>
    </location>
</feature>
<dbReference type="Pfam" id="PF00892">
    <property type="entry name" value="EamA"/>
    <property type="match status" value="2"/>
</dbReference>
<gene>
    <name evidence="9" type="ORF">DES36_11040</name>
</gene>
<feature type="transmembrane region" description="Helical" evidence="7">
    <location>
        <begin position="135"/>
        <end position="152"/>
    </location>
</feature>
<protein>
    <submittedName>
        <fullName evidence="9">Drug/metabolite transporter (DMT)-like permease</fullName>
    </submittedName>
</protein>
<dbReference type="RefSeq" id="WP_187387071.1">
    <property type="nucleotide sequence ID" value="NZ_QNRX01000010.1"/>
</dbReference>
<feature type="transmembrane region" description="Helical" evidence="7">
    <location>
        <begin position="7"/>
        <end position="27"/>
    </location>
</feature>
<feature type="transmembrane region" description="Helical" evidence="7">
    <location>
        <begin position="221"/>
        <end position="241"/>
    </location>
</feature>
<keyword evidence="10" id="KW-1185">Reference proteome</keyword>
<comment type="similarity">
    <text evidence="2">Belongs to the EamA transporter family.</text>
</comment>
<sequence>MESSKKQYLIGISCTLLGAIFWGFSGASSEYLMEVYHLPAPWISMVRMLCAGIILFVWLSFKQMDGLKGIWKDKVSWKSLLAFSIVGLMANQLTYLMAISHTNAGTATVLQYIAPVFILAYICLKSHKKPNRKELIGISLTLAGIFLITTHGNIQSLVISPLGLSWGILSAITLAIYNLVPIKIIRKWGSLVVTCYGMLIGGVVGALLFQQWRIKVELDLSALGALFVVVVFGTVIPYTLYLKGVEQIGAVKASMIASVEPLAATVFTAILLGTKFTMIDIIGFLLIIATVILLAYKEEKKQHEKKKINKTSLT</sequence>
<dbReference type="AlphaFoldDB" id="A0A366I6U0"/>
<evidence type="ECO:0000256" key="2">
    <source>
        <dbReference type="ARBA" id="ARBA00007362"/>
    </source>
</evidence>
<keyword evidence="3" id="KW-1003">Cell membrane</keyword>
<feature type="transmembrane region" description="Helical" evidence="7">
    <location>
        <begin position="104"/>
        <end position="123"/>
    </location>
</feature>
<organism evidence="9 10">
    <name type="scientific">Alkalibaculum bacchi</name>
    <dbReference type="NCBI Taxonomy" id="645887"/>
    <lineage>
        <taxon>Bacteria</taxon>
        <taxon>Bacillati</taxon>
        <taxon>Bacillota</taxon>
        <taxon>Clostridia</taxon>
        <taxon>Eubacteriales</taxon>
        <taxon>Eubacteriaceae</taxon>
        <taxon>Alkalibaculum</taxon>
    </lineage>
</organism>
<feature type="transmembrane region" description="Helical" evidence="7">
    <location>
        <begin position="191"/>
        <end position="209"/>
    </location>
</feature>
<evidence type="ECO:0000256" key="1">
    <source>
        <dbReference type="ARBA" id="ARBA00004651"/>
    </source>
</evidence>
<dbReference type="InterPro" id="IPR050638">
    <property type="entry name" value="AA-Vitamin_Transporters"/>
</dbReference>
<feature type="transmembrane region" description="Helical" evidence="7">
    <location>
        <begin position="39"/>
        <end position="59"/>
    </location>
</feature>
<comment type="subcellular location">
    <subcellularLocation>
        <location evidence="1">Cell membrane</location>
        <topology evidence="1">Multi-pass membrane protein</topology>
    </subcellularLocation>
</comment>
<name>A0A366I6U0_9FIRM</name>
<dbReference type="GO" id="GO:0005886">
    <property type="term" value="C:plasma membrane"/>
    <property type="evidence" value="ECO:0007669"/>
    <property type="project" value="UniProtKB-SubCell"/>
</dbReference>
<evidence type="ECO:0000313" key="9">
    <source>
        <dbReference type="EMBL" id="RBP63297.1"/>
    </source>
</evidence>
<feature type="domain" description="EamA" evidence="8">
    <location>
        <begin position="10"/>
        <end position="149"/>
    </location>
</feature>